<name>A0A2P6MER9_ALKUR</name>
<dbReference type="OrthoDB" id="2885525at2"/>
<reference evidence="1 2" key="1">
    <citation type="submission" date="2018-03" db="EMBL/GenBank/DDBJ databases">
        <title>Bacillus urumqiensis sp. nov., a moderately haloalkaliphilic bacterium isolated from a salt lake.</title>
        <authorList>
            <person name="Zhao B."/>
            <person name="Liao Z."/>
        </authorList>
    </citation>
    <scope>NUCLEOTIDE SEQUENCE [LARGE SCALE GENOMIC DNA]</scope>
    <source>
        <strain evidence="1 2">BZ-SZ-XJ18</strain>
    </source>
</reference>
<proteinExistence type="predicted"/>
<dbReference type="AlphaFoldDB" id="A0A2P6MER9"/>
<dbReference type="EMBL" id="PVNS01000012">
    <property type="protein sequence ID" value="PRO64792.1"/>
    <property type="molecule type" value="Genomic_DNA"/>
</dbReference>
<comment type="caution">
    <text evidence="1">The sequence shown here is derived from an EMBL/GenBank/DDBJ whole genome shotgun (WGS) entry which is preliminary data.</text>
</comment>
<protein>
    <recommendedName>
        <fullName evidence="3">MarR family transcriptional regulator</fullName>
    </recommendedName>
</protein>
<evidence type="ECO:0000313" key="1">
    <source>
        <dbReference type="EMBL" id="PRO64792.1"/>
    </source>
</evidence>
<sequence>MSSILSDLFILLMGMALGAVVKEPVKNIFTGEHKKEKQRKQRALVLGIIQQMPAGRGITPDELAVKSPGKKMTAAEAEQRLEEAAQSGLVEKRLIKGEERWYFNRKKHEELAAKWKNQ</sequence>
<organism evidence="1 2">
    <name type="scientific">Alkalicoccus urumqiensis</name>
    <name type="common">Bacillus urumqiensis</name>
    <dbReference type="NCBI Taxonomy" id="1548213"/>
    <lineage>
        <taxon>Bacteria</taxon>
        <taxon>Bacillati</taxon>
        <taxon>Bacillota</taxon>
        <taxon>Bacilli</taxon>
        <taxon>Bacillales</taxon>
        <taxon>Bacillaceae</taxon>
        <taxon>Alkalicoccus</taxon>
    </lineage>
</organism>
<evidence type="ECO:0008006" key="3">
    <source>
        <dbReference type="Google" id="ProtNLM"/>
    </source>
</evidence>
<keyword evidence="2" id="KW-1185">Reference proteome</keyword>
<gene>
    <name evidence="1" type="ORF">C6I21_12850</name>
</gene>
<evidence type="ECO:0000313" key="2">
    <source>
        <dbReference type="Proteomes" id="UP000243650"/>
    </source>
</evidence>
<dbReference type="Proteomes" id="UP000243650">
    <property type="component" value="Unassembled WGS sequence"/>
</dbReference>
<accession>A0A2P6MER9</accession>
<dbReference type="RefSeq" id="WP_105959888.1">
    <property type="nucleotide sequence ID" value="NZ_PVNS01000012.1"/>
</dbReference>